<name>A0A2P5YBP7_GOSBA</name>
<organism evidence="1 2">
    <name type="scientific">Gossypium barbadense</name>
    <name type="common">Sea Island cotton</name>
    <name type="synonym">Hibiscus barbadensis</name>
    <dbReference type="NCBI Taxonomy" id="3634"/>
    <lineage>
        <taxon>Eukaryota</taxon>
        <taxon>Viridiplantae</taxon>
        <taxon>Streptophyta</taxon>
        <taxon>Embryophyta</taxon>
        <taxon>Tracheophyta</taxon>
        <taxon>Spermatophyta</taxon>
        <taxon>Magnoliopsida</taxon>
        <taxon>eudicotyledons</taxon>
        <taxon>Gunneridae</taxon>
        <taxon>Pentapetalae</taxon>
        <taxon>rosids</taxon>
        <taxon>malvids</taxon>
        <taxon>Malvales</taxon>
        <taxon>Malvaceae</taxon>
        <taxon>Malvoideae</taxon>
        <taxon>Gossypium</taxon>
    </lineage>
</organism>
<dbReference type="AlphaFoldDB" id="A0A2P5YBP7"/>
<reference evidence="1 2" key="1">
    <citation type="submission" date="2015-01" db="EMBL/GenBank/DDBJ databases">
        <title>Genome of allotetraploid Gossypium barbadense reveals genomic plasticity and fiber elongation in cotton evolution.</title>
        <authorList>
            <person name="Chen X."/>
            <person name="Liu X."/>
            <person name="Zhao B."/>
            <person name="Zheng H."/>
            <person name="Hu Y."/>
            <person name="Lu G."/>
            <person name="Yang C."/>
            <person name="Chen J."/>
            <person name="Shan C."/>
            <person name="Zhang L."/>
            <person name="Zhou Y."/>
            <person name="Wang L."/>
            <person name="Guo W."/>
            <person name="Bai Y."/>
            <person name="Ruan J."/>
            <person name="Shangguan X."/>
            <person name="Mao Y."/>
            <person name="Jiang J."/>
            <person name="Zhu Y."/>
            <person name="Lei J."/>
            <person name="Kang H."/>
            <person name="Chen S."/>
            <person name="He X."/>
            <person name="Wang R."/>
            <person name="Wang Y."/>
            <person name="Chen J."/>
            <person name="Wang L."/>
            <person name="Yu S."/>
            <person name="Wang B."/>
            <person name="Wei J."/>
            <person name="Song S."/>
            <person name="Lu X."/>
            <person name="Gao Z."/>
            <person name="Gu W."/>
            <person name="Deng X."/>
            <person name="Ma D."/>
            <person name="Wang S."/>
            <person name="Liang W."/>
            <person name="Fang L."/>
            <person name="Cai C."/>
            <person name="Zhu X."/>
            <person name="Zhou B."/>
            <person name="Zhang Y."/>
            <person name="Chen Z."/>
            <person name="Xu S."/>
            <person name="Zhu R."/>
            <person name="Wang S."/>
            <person name="Zhang T."/>
            <person name="Zhao G."/>
        </authorList>
    </citation>
    <scope>NUCLEOTIDE SEQUENCE [LARGE SCALE GENOMIC DNA]</scope>
    <source>
        <strain evidence="2">cv. Xinhai21</strain>
        <tissue evidence="1">Leaf</tissue>
    </source>
</reference>
<evidence type="ECO:0000313" key="1">
    <source>
        <dbReference type="EMBL" id="PPS13032.1"/>
    </source>
</evidence>
<accession>A0A2P5YBP7</accession>
<gene>
    <name evidence="1" type="ORF">GOBAR_AA07620</name>
</gene>
<protein>
    <submittedName>
        <fullName evidence="1">Uncharacterized protein</fullName>
    </submittedName>
</protein>
<dbReference type="EMBL" id="KZ663397">
    <property type="protein sequence ID" value="PPS13032.1"/>
    <property type="molecule type" value="Genomic_DNA"/>
</dbReference>
<sequence>MAVFDRLVRTTARSWRRIVSPKTLTPLPSSSRQLPPPPLYHHFPGSSNFTIGSDVQQLRLVTAASGSYSILPAVLAGLLGAGMIETTYADADEFHLCWPVGHCDQDELGRPSEIERSEDHLRLWHDLLRRARQMQVLTLSRAWYRKLLAKMITPSEVTLEGSRRPKLRMTNESEFLMLRTLVLVPQGAVDINYVQRDASNGML</sequence>
<evidence type="ECO:0000313" key="2">
    <source>
        <dbReference type="Proteomes" id="UP000239757"/>
    </source>
</evidence>
<dbReference type="Proteomes" id="UP000239757">
    <property type="component" value="Unassembled WGS sequence"/>
</dbReference>
<proteinExistence type="predicted"/>